<comment type="caution">
    <text evidence="2">The sequence shown here is derived from an EMBL/GenBank/DDBJ whole genome shotgun (WGS) entry which is preliminary data.</text>
</comment>
<keyword evidence="3" id="KW-1185">Reference proteome</keyword>
<keyword evidence="1" id="KW-0812">Transmembrane</keyword>
<feature type="transmembrane region" description="Helical" evidence="1">
    <location>
        <begin position="6"/>
        <end position="35"/>
    </location>
</feature>
<name>A0ABW7ZER5_9ACTN</name>
<gene>
    <name evidence="2" type="ORF">ACIBP4_03450</name>
</gene>
<protein>
    <recommendedName>
        <fullName evidence="4">Integral membrane protein</fullName>
    </recommendedName>
</protein>
<proteinExistence type="predicted"/>
<dbReference type="EMBL" id="JBITLE010000001">
    <property type="protein sequence ID" value="MFI7261351.1"/>
    <property type="molecule type" value="Genomic_DNA"/>
</dbReference>
<feature type="transmembrane region" description="Helical" evidence="1">
    <location>
        <begin position="129"/>
        <end position="147"/>
    </location>
</feature>
<accession>A0ABW7ZER5</accession>
<reference evidence="2 3" key="1">
    <citation type="submission" date="2024-10" db="EMBL/GenBank/DDBJ databases">
        <title>The Natural Products Discovery Center: Release of the First 8490 Sequenced Strains for Exploring Actinobacteria Biosynthetic Diversity.</title>
        <authorList>
            <person name="Kalkreuter E."/>
            <person name="Kautsar S.A."/>
            <person name="Yang D."/>
            <person name="Bader C.D."/>
            <person name="Teijaro C.N."/>
            <person name="Fluegel L."/>
            <person name="Davis C.M."/>
            <person name="Simpson J.R."/>
            <person name="Lauterbach L."/>
            <person name="Steele A.D."/>
            <person name="Gui C."/>
            <person name="Meng S."/>
            <person name="Li G."/>
            <person name="Viehrig K."/>
            <person name="Ye F."/>
            <person name="Su P."/>
            <person name="Kiefer A.F."/>
            <person name="Nichols A."/>
            <person name="Cepeda A.J."/>
            <person name="Yan W."/>
            <person name="Fan B."/>
            <person name="Jiang Y."/>
            <person name="Adhikari A."/>
            <person name="Zheng C.-J."/>
            <person name="Schuster L."/>
            <person name="Cowan T.M."/>
            <person name="Smanski M.J."/>
            <person name="Chevrette M.G."/>
            <person name="De Carvalho L.P.S."/>
            <person name="Shen B."/>
        </authorList>
    </citation>
    <scope>NUCLEOTIDE SEQUENCE [LARGE SCALE GENOMIC DNA]</scope>
    <source>
        <strain evidence="2 3">NPDC049845</strain>
    </source>
</reference>
<sequence length="162" mass="17357">MLTVTYVVLVLLALAWPLLAVGAVALPFWGVVVLVGERRRTSEPDPAGRRRHARWLLVAGPVLTACAAYGYGLSRMASGLPTDPDDRCRIAMRGRVPYDPDRAGGSSFLWPLHDTTCGPELVPGFVNPLVAGSAVVSVVLIASMAWVRISARRQQGASPVTR</sequence>
<evidence type="ECO:0000313" key="2">
    <source>
        <dbReference type="EMBL" id="MFI7261351.1"/>
    </source>
</evidence>
<feature type="transmembrane region" description="Helical" evidence="1">
    <location>
        <begin position="55"/>
        <end position="74"/>
    </location>
</feature>
<keyword evidence="1" id="KW-1133">Transmembrane helix</keyword>
<evidence type="ECO:0008006" key="4">
    <source>
        <dbReference type="Google" id="ProtNLM"/>
    </source>
</evidence>
<keyword evidence="1" id="KW-0472">Membrane</keyword>
<organism evidence="2 3">
    <name type="scientific">Micromonospora maritima</name>
    <dbReference type="NCBI Taxonomy" id="986711"/>
    <lineage>
        <taxon>Bacteria</taxon>
        <taxon>Bacillati</taxon>
        <taxon>Actinomycetota</taxon>
        <taxon>Actinomycetes</taxon>
        <taxon>Micromonosporales</taxon>
        <taxon>Micromonosporaceae</taxon>
        <taxon>Micromonospora</taxon>
    </lineage>
</organism>
<dbReference type="Proteomes" id="UP001612812">
    <property type="component" value="Unassembled WGS sequence"/>
</dbReference>
<evidence type="ECO:0000313" key="3">
    <source>
        <dbReference type="Proteomes" id="UP001612812"/>
    </source>
</evidence>
<dbReference type="RefSeq" id="WP_396768446.1">
    <property type="nucleotide sequence ID" value="NZ_JBITLA010000002.1"/>
</dbReference>
<evidence type="ECO:0000256" key="1">
    <source>
        <dbReference type="SAM" id="Phobius"/>
    </source>
</evidence>